<feature type="signal peptide" evidence="1">
    <location>
        <begin position="1"/>
        <end position="19"/>
    </location>
</feature>
<proteinExistence type="predicted"/>
<reference evidence="2" key="1">
    <citation type="journal article" date="2020" name="Stud. Mycol.">
        <title>101 Dothideomycetes genomes: a test case for predicting lifestyles and emergence of pathogens.</title>
        <authorList>
            <person name="Haridas S."/>
            <person name="Albert R."/>
            <person name="Binder M."/>
            <person name="Bloem J."/>
            <person name="Labutti K."/>
            <person name="Salamov A."/>
            <person name="Andreopoulos B."/>
            <person name="Baker S."/>
            <person name="Barry K."/>
            <person name="Bills G."/>
            <person name="Bluhm B."/>
            <person name="Cannon C."/>
            <person name="Castanera R."/>
            <person name="Culley D."/>
            <person name="Daum C."/>
            <person name="Ezra D."/>
            <person name="Gonzalez J."/>
            <person name="Henrissat B."/>
            <person name="Kuo A."/>
            <person name="Liang C."/>
            <person name="Lipzen A."/>
            <person name="Lutzoni F."/>
            <person name="Magnuson J."/>
            <person name="Mondo S."/>
            <person name="Nolan M."/>
            <person name="Ohm R."/>
            <person name="Pangilinan J."/>
            <person name="Park H.-J."/>
            <person name="Ramirez L."/>
            <person name="Alfaro M."/>
            <person name="Sun H."/>
            <person name="Tritt A."/>
            <person name="Yoshinaga Y."/>
            <person name="Zwiers L.-H."/>
            <person name="Turgeon B."/>
            <person name="Goodwin S."/>
            <person name="Spatafora J."/>
            <person name="Crous P."/>
            <person name="Grigoriev I."/>
        </authorList>
    </citation>
    <scope>NUCLEOTIDE SEQUENCE</scope>
    <source>
        <strain evidence="2">CBS 113389</strain>
    </source>
</reference>
<dbReference type="Proteomes" id="UP000799767">
    <property type="component" value="Unassembled WGS sequence"/>
</dbReference>
<organism evidence="2 3">
    <name type="scientific">Neohortaea acidophila</name>
    <dbReference type="NCBI Taxonomy" id="245834"/>
    <lineage>
        <taxon>Eukaryota</taxon>
        <taxon>Fungi</taxon>
        <taxon>Dikarya</taxon>
        <taxon>Ascomycota</taxon>
        <taxon>Pezizomycotina</taxon>
        <taxon>Dothideomycetes</taxon>
        <taxon>Dothideomycetidae</taxon>
        <taxon>Mycosphaerellales</taxon>
        <taxon>Teratosphaeriaceae</taxon>
        <taxon>Neohortaea</taxon>
    </lineage>
</organism>
<keyword evidence="3" id="KW-1185">Reference proteome</keyword>
<feature type="chain" id="PRO_5025451290" description="Ubiquitin 3 binding protein But2 C-terminal domain-containing protein" evidence="1">
    <location>
        <begin position="20"/>
        <end position="188"/>
    </location>
</feature>
<dbReference type="RefSeq" id="XP_033589047.1">
    <property type="nucleotide sequence ID" value="XM_033738245.1"/>
</dbReference>
<name>A0A6A6PTC0_9PEZI</name>
<dbReference type="AlphaFoldDB" id="A0A6A6PTC0"/>
<evidence type="ECO:0000256" key="1">
    <source>
        <dbReference type="SAM" id="SignalP"/>
    </source>
</evidence>
<keyword evidence="1" id="KW-0732">Signal</keyword>
<dbReference type="GeneID" id="54479247"/>
<sequence>MQLITGSLLAAMLALTAQAKPCSFNEASGFTLSAVVNKALVPLYLLSDHSNNSPNDIYFGISTTSPGKTTKSVFSIVNQNLFANETQYPKQQPMQTAIARNSSQLTLEPVFQYPVENEGLSLVAGAGGHACALALDKTTSHFYLCPNNEAEGSANPNGGGYPQYPFIAFFSSNPAAVCNSTMVVATAA</sequence>
<accession>A0A6A6PTC0</accession>
<dbReference type="EMBL" id="MU001636">
    <property type="protein sequence ID" value="KAF2482477.1"/>
    <property type="molecule type" value="Genomic_DNA"/>
</dbReference>
<protein>
    <recommendedName>
        <fullName evidence="4">Ubiquitin 3 binding protein But2 C-terminal domain-containing protein</fullName>
    </recommendedName>
</protein>
<evidence type="ECO:0000313" key="3">
    <source>
        <dbReference type="Proteomes" id="UP000799767"/>
    </source>
</evidence>
<evidence type="ECO:0008006" key="4">
    <source>
        <dbReference type="Google" id="ProtNLM"/>
    </source>
</evidence>
<gene>
    <name evidence="2" type="ORF">BDY17DRAFT_354062</name>
</gene>
<evidence type="ECO:0000313" key="2">
    <source>
        <dbReference type="EMBL" id="KAF2482477.1"/>
    </source>
</evidence>